<keyword evidence="1" id="KW-0175">Coiled coil</keyword>
<evidence type="ECO:0000256" key="1">
    <source>
        <dbReference type="SAM" id="Coils"/>
    </source>
</evidence>
<dbReference type="Pfam" id="PF07508">
    <property type="entry name" value="Recombinase"/>
    <property type="match status" value="1"/>
</dbReference>
<dbReference type="eggNOG" id="COG1961">
    <property type="taxonomic scope" value="Bacteria"/>
</dbReference>
<dbReference type="PANTHER" id="PTHR30461">
    <property type="entry name" value="DNA-INVERTASE FROM LAMBDOID PROPHAGE"/>
    <property type="match status" value="1"/>
</dbReference>
<evidence type="ECO:0000313" key="3">
    <source>
        <dbReference type="EMBL" id="CCJ33585.1"/>
    </source>
</evidence>
<dbReference type="GO" id="GO:0000150">
    <property type="term" value="F:DNA strand exchange activity"/>
    <property type="evidence" value="ECO:0007669"/>
    <property type="project" value="InterPro"/>
</dbReference>
<accession>I7LGV7</accession>
<feature type="coiled-coil region" evidence="1">
    <location>
        <begin position="294"/>
        <end position="335"/>
    </location>
</feature>
<name>I7LGV7_9CLOT</name>
<feature type="domain" description="Recombinase" evidence="2">
    <location>
        <begin position="83"/>
        <end position="215"/>
    </location>
</feature>
<keyword evidence="4" id="KW-1185">Reference proteome</keyword>
<dbReference type="InterPro" id="IPR050639">
    <property type="entry name" value="SSR_resolvase"/>
</dbReference>
<reference evidence="3 4" key="1">
    <citation type="journal article" date="2011" name="J. Bacteriol.">
        <title>Draft genome sequence of Caloramator australicus strain RC3T, a thermoanaerobe from the Great Artesian Basin of Australia.</title>
        <authorList>
            <person name="Ogg C.D."/>
            <person name="Patel B.K.C."/>
        </authorList>
    </citation>
    <scope>NUCLEOTIDE SEQUENCE [LARGE SCALE GENOMIC DNA]</scope>
    <source>
        <strain evidence="3 4">RC3</strain>
    </source>
</reference>
<dbReference type="PROSITE" id="PS51737">
    <property type="entry name" value="RECOMBINASE_DNA_BIND"/>
    <property type="match status" value="1"/>
</dbReference>
<dbReference type="Gene3D" id="3.90.1750.20">
    <property type="entry name" value="Putative Large Serine Recombinase, Chain B, Domain 2"/>
    <property type="match status" value="1"/>
</dbReference>
<dbReference type="InterPro" id="IPR036162">
    <property type="entry name" value="Resolvase-like_N_sf"/>
</dbReference>
<gene>
    <name evidence="3" type="ORF">CAAU_1501</name>
</gene>
<sequence length="433" mass="49879">MAKELSRLARNGELSYQIKNIAQANNIHIITLDGAINTVDSNSNMFGIYAWLYETESQNTSRRIKSAIKIKSSKGYFTSSIPPYGYYLEKGKLYKRNDNTPEIVQRIFKEYLSGKGFDAIAKKLYEEGIPTPSQIAGKANASDKWHGSTVRAILENPHYVGDLVQGRSETVSVTSKKRKYKSENEFIILKNTHEPIISREEFLAVQQLIKSRRRIRPQQQTHLFTNILFCADCGHGMHYKKNRKGYICGSYNKHGSKACNEHLIKEDELKTIILNDIKNLISKLDNEKFIKTIEAKVKTNIDKLEKQIKNYKKEIENLKAQKRKALNKFINEEINKEDYDMFISETNKKINNLTTVLEKNQTIINDISKNFSLKDLDNLKNMIINIKELTPDILNRFIERIEIKADGTPKIFYRFSGASVYFSALSINTQHST</sequence>
<evidence type="ECO:0000313" key="4">
    <source>
        <dbReference type="Proteomes" id="UP000007652"/>
    </source>
</evidence>
<dbReference type="InterPro" id="IPR006119">
    <property type="entry name" value="Resolv_N"/>
</dbReference>
<comment type="caution">
    <text evidence="3">The sequence shown here is derived from an EMBL/GenBank/DDBJ whole genome shotgun (WGS) entry which is preliminary data.</text>
</comment>
<protein>
    <submittedName>
        <fullName evidence="3">Site-specific recombinase (Resolvase family)</fullName>
    </submittedName>
</protein>
<dbReference type="InterPro" id="IPR025827">
    <property type="entry name" value="Zn_ribbon_recom_dom"/>
</dbReference>
<organism evidence="3 4">
    <name type="scientific">Caloramator australicus RC3</name>
    <dbReference type="NCBI Taxonomy" id="857293"/>
    <lineage>
        <taxon>Bacteria</taxon>
        <taxon>Bacillati</taxon>
        <taxon>Bacillota</taxon>
        <taxon>Clostridia</taxon>
        <taxon>Eubacteriales</taxon>
        <taxon>Clostridiaceae</taxon>
        <taxon>Caloramator</taxon>
    </lineage>
</organism>
<dbReference type="PANTHER" id="PTHR30461:SF23">
    <property type="entry name" value="DNA RECOMBINASE-RELATED"/>
    <property type="match status" value="1"/>
</dbReference>
<dbReference type="Pfam" id="PF13408">
    <property type="entry name" value="Zn_ribbon_recom"/>
    <property type="match status" value="1"/>
</dbReference>
<proteinExistence type="predicted"/>
<dbReference type="STRING" id="857293.CAAU_1501"/>
<dbReference type="CDD" id="cd00338">
    <property type="entry name" value="Ser_Recombinase"/>
    <property type="match status" value="1"/>
</dbReference>
<dbReference type="SUPFAM" id="SSF53041">
    <property type="entry name" value="Resolvase-like"/>
    <property type="match status" value="1"/>
</dbReference>
<dbReference type="Pfam" id="PF00239">
    <property type="entry name" value="Resolvase"/>
    <property type="match status" value="1"/>
</dbReference>
<dbReference type="Gene3D" id="3.40.50.1390">
    <property type="entry name" value="Resolvase, N-terminal catalytic domain"/>
    <property type="match status" value="1"/>
</dbReference>
<dbReference type="Proteomes" id="UP000007652">
    <property type="component" value="Unassembled WGS sequence"/>
</dbReference>
<dbReference type="AlphaFoldDB" id="I7LGV7"/>
<dbReference type="EMBL" id="CAKP01000082">
    <property type="protein sequence ID" value="CCJ33585.1"/>
    <property type="molecule type" value="Genomic_DNA"/>
</dbReference>
<dbReference type="GO" id="GO:0003677">
    <property type="term" value="F:DNA binding"/>
    <property type="evidence" value="ECO:0007669"/>
    <property type="project" value="InterPro"/>
</dbReference>
<dbReference type="InterPro" id="IPR011109">
    <property type="entry name" value="DNA_bind_recombinase_dom"/>
</dbReference>
<evidence type="ECO:0000259" key="2">
    <source>
        <dbReference type="PROSITE" id="PS51737"/>
    </source>
</evidence>
<dbReference type="InterPro" id="IPR038109">
    <property type="entry name" value="DNA_bind_recomb_sf"/>
</dbReference>